<reference evidence="2" key="1">
    <citation type="submission" date="2021-03" db="EMBL/GenBank/DDBJ databases">
        <title>Draft genome sequence of rust myrtle Austropuccinia psidii MF-1, a brazilian biotype.</title>
        <authorList>
            <person name="Quecine M.C."/>
            <person name="Pachon D.M.R."/>
            <person name="Bonatelli M.L."/>
            <person name="Correr F.H."/>
            <person name="Franceschini L.M."/>
            <person name="Leite T.F."/>
            <person name="Margarido G.R.A."/>
            <person name="Almeida C.A."/>
            <person name="Ferrarezi J.A."/>
            <person name="Labate C.A."/>
        </authorList>
    </citation>
    <scope>NUCLEOTIDE SEQUENCE</scope>
    <source>
        <strain evidence="2">MF-1</strain>
    </source>
</reference>
<dbReference type="Proteomes" id="UP000765509">
    <property type="component" value="Unassembled WGS sequence"/>
</dbReference>
<evidence type="ECO:0000313" key="3">
    <source>
        <dbReference type="Proteomes" id="UP000765509"/>
    </source>
</evidence>
<dbReference type="EMBL" id="AVOT02146792">
    <property type="protein sequence ID" value="MBW0592129.1"/>
    <property type="molecule type" value="Genomic_DNA"/>
</dbReference>
<protein>
    <submittedName>
        <fullName evidence="2">Uncharacterized protein</fullName>
    </submittedName>
</protein>
<gene>
    <name evidence="2" type="ORF">O181_131844</name>
</gene>
<comment type="caution">
    <text evidence="2">The sequence shown here is derived from an EMBL/GenBank/DDBJ whole genome shotgun (WGS) entry which is preliminary data.</text>
</comment>
<keyword evidence="3" id="KW-1185">Reference proteome</keyword>
<dbReference type="AlphaFoldDB" id="A0A9Q3QBH8"/>
<keyword evidence="1" id="KW-0732">Signal</keyword>
<name>A0A9Q3QBH8_9BASI</name>
<feature type="signal peptide" evidence="1">
    <location>
        <begin position="1"/>
        <end position="23"/>
    </location>
</feature>
<proteinExistence type="predicted"/>
<feature type="chain" id="PRO_5040241284" evidence="1">
    <location>
        <begin position="24"/>
        <end position="125"/>
    </location>
</feature>
<accession>A0A9Q3QBH8</accession>
<evidence type="ECO:0000256" key="1">
    <source>
        <dbReference type="SAM" id="SignalP"/>
    </source>
</evidence>
<sequence length="125" mass="13377">MPPPTRHLPSLCLCSALLTCLLCFPHTGLILNAAYRPYAPAAPSTCDSNATPHLRPHPCINFSAAYNAYAPMVPSRYASDTGTSSPHSPLLMPPPTCHLPSLLSIRFIGYGGLLVYVLNAITEIC</sequence>
<organism evidence="2 3">
    <name type="scientific">Austropuccinia psidii MF-1</name>
    <dbReference type="NCBI Taxonomy" id="1389203"/>
    <lineage>
        <taxon>Eukaryota</taxon>
        <taxon>Fungi</taxon>
        <taxon>Dikarya</taxon>
        <taxon>Basidiomycota</taxon>
        <taxon>Pucciniomycotina</taxon>
        <taxon>Pucciniomycetes</taxon>
        <taxon>Pucciniales</taxon>
        <taxon>Sphaerophragmiaceae</taxon>
        <taxon>Austropuccinia</taxon>
    </lineage>
</organism>
<evidence type="ECO:0000313" key="2">
    <source>
        <dbReference type="EMBL" id="MBW0592129.1"/>
    </source>
</evidence>